<evidence type="ECO:0000256" key="5">
    <source>
        <dbReference type="RuleBase" id="RU003560"/>
    </source>
</evidence>
<dbReference type="EMBL" id="AP025523">
    <property type="protein sequence ID" value="BDE06332.1"/>
    <property type="molecule type" value="Genomic_DNA"/>
</dbReference>
<dbReference type="InterPro" id="IPR050103">
    <property type="entry name" value="Class-III_PLP-dep_AT"/>
</dbReference>
<comment type="similarity">
    <text evidence="5">Belongs to the class-III pyridoxal-phosphate-dependent aminotransferase family.</text>
</comment>
<sequence length="427" mass="45154">MPDQPIPGPRSRALAAQLAVYEPPGVTYLGDDYPVFWERASGALIGDVDGNTYLDLTSAFGVAAVGHTNPHVVAAIEAQARRLVHGMGDVHPTEVRVALLRRLAELAPGDLSKTYLATSGAEAIEFALKTALLATGKPRVVAYDGAYHGLSLGALEVAGIPKFRDPFAPLVVDRATFLRYPGARTSLDDAVAEVRRALDARSDVGALLIEPIQGRGGVIVPPEGYLRSLRALCDERGVLLILDEIYTGFGRTGTLFASEREGVVPDLLCVGKALGGGVPISATIGASRVMDAWPRSTGEALHTSTFLGNPLACAAALATLDEIARLDVCARVNARAAALGERLAALRRFAHVRDVRGRGFLWAIEFSDGGFANRVVVRGLQDGVILLQSGPTGTSITIAPPLTIDDEQLAEALARLERAMQQTEEAS</sequence>
<evidence type="ECO:0000256" key="1">
    <source>
        <dbReference type="ARBA" id="ARBA00001933"/>
    </source>
</evidence>
<dbReference type="Gene3D" id="3.90.1150.10">
    <property type="entry name" value="Aspartate Aminotransferase, domain 1"/>
    <property type="match status" value="1"/>
</dbReference>
<name>A0AAN1XVT2_UNVUL</name>
<evidence type="ECO:0000256" key="2">
    <source>
        <dbReference type="ARBA" id="ARBA00022576"/>
    </source>
</evidence>
<dbReference type="InterPro" id="IPR015424">
    <property type="entry name" value="PyrdxlP-dep_Trfase"/>
</dbReference>
<protein>
    <submittedName>
        <fullName evidence="6">Aspartate aminotransferase family protein</fullName>
    </submittedName>
</protein>
<evidence type="ECO:0000313" key="6">
    <source>
        <dbReference type="EMBL" id="BDE06332.1"/>
    </source>
</evidence>
<dbReference type="InterPro" id="IPR015421">
    <property type="entry name" value="PyrdxlP-dep_Trfase_major"/>
</dbReference>
<organism evidence="6 7">
    <name type="scientific">Vulcanimicrobium alpinum</name>
    <dbReference type="NCBI Taxonomy" id="3016050"/>
    <lineage>
        <taxon>Bacteria</taxon>
        <taxon>Bacillati</taxon>
        <taxon>Vulcanimicrobiota</taxon>
        <taxon>Vulcanimicrobiia</taxon>
        <taxon>Vulcanimicrobiales</taxon>
        <taxon>Vulcanimicrobiaceae</taxon>
        <taxon>Vulcanimicrobium</taxon>
    </lineage>
</organism>
<dbReference type="Gene3D" id="3.40.640.10">
    <property type="entry name" value="Type I PLP-dependent aspartate aminotransferase-like (Major domain)"/>
    <property type="match status" value="1"/>
</dbReference>
<comment type="cofactor">
    <cofactor evidence="1">
        <name>pyridoxal 5'-phosphate</name>
        <dbReference type="ChEBI" id="CHEBI:597326"/>
    </cofactor>
</comment>
<dbReference type="Proteomes" id="UP001317532">
    <property type="component" value="Chromosome"/>
</dbReference>
<evidence type="ECO:0000313" key="7">
    <source>
        <dbReference type="Proteomes" id="UP001317532"/>
    </source>
</evidence>
<evidence type="ECO:0000256" key="3">
    <source>
        <dbReference type="ARBA" id="ARBA00022679"/>
    </source>
</evidence>
<dbReference type="Pfam" id="PF00202">
    <property type="entry name" value="Aminotran_3"/>
    <property type="match status" value="1"/>
</dbReference>
<proteinExistence type="inferred from homology"/>
<keyword evidence="2 6" id="KW-0032">Aminotransferase</keyword>
<keyword evidence="3" id="KW-0808">Transferase</keyword>
<dbReference type="InterPro" id="IPR049704">
    <property type="entry name" value="Aminotrans_3_PPA_site"/>
</dbReference>
<gene>
    <name evidence="6" type="ORF">WPS_16080</name>
</gene>
<keyword evidence="4 5" id="KW-0663">Pyridoxal phosphate</keyword>
<dbReference type="RefSeq" id="WP_317997298.1">
    <property type="nucleotide sequence ID" value="NZ_AP025523.1"/>
</dbReference>
<dbReference type="SUPFAM" id="SSF53383">
    <property type="entry name" value="PLP-dependent transferases"/>
    <property type="match status" value="1"/>
</dbReference>
<keyword evidence="7" id="KW-1185">Reference proteome</keyword>
<dbReference type="PANTHER" id="PTHR11986:SF79">
    <property type="entry name" value="ACETYLORNITHINE AMINOTRANSFERASE, MITOCHONDRIAL"/>
    <property type="match status" value="1"/>
</dbReference>
<dbReference type="PROSITE" id="PS00600">
    <property type="entry name" value="AA_TRANSFER_CLASS_3"/>
    <property type="match status" value="1"/>
</dbReference>
<dbReference type="PIRSF" id="PIRSF000521">
    <property type="entry name" value="Transaminase_4ab_Lys_Orn"/>
    <property type="match status" value="1"/>
</dbReference>
<dbReference type="KEGG" id="vab:WPS_16080"/>
<dbReference type="GO" id="GO:0030170">
    <property type="term" value="F:pyridoxal phosphate binding"/>
    <property type="evidence" value="ECO:0007669"/>
    <property type="project" value="InterPro"/>
</dbReference>
<dbReference type="InterPro" id="IPR015422">
    <property type="entry name" value="PyrdxlP-dep_Trfase_small"/>
</dbReference>
<evidence type="ECO:0000256" key="4">
    <source>
        <dbReference type="ARBA" id="ARBA00022898"/>
    </source>
</evidence>
<dbReference type="GO" id="GO:0008483">
    <property type="term" value="F:transaminase activity"/>
    <property type="evidence" value="ECO:0007669"/>
    <property type="project" value="UniProtKB-KW"/>
</dbReference>
<reference evidence="6 7" key="1">
    <citation type="journal article" date="2022" name="ISME Commun">
        <title>Vulcanimicrobium alpinus gen. nov. sp. nov., the first cultivated representative of the candidate phylum 'Eremiobacterota', is a metabolically versatile aerobic anoxygenic phototroph.</title>
        <authorList>
            <person name="Yabe S."/>
            <person name="Muto K."/>
            <person name="Abe K."/>
            <person name="Yokota A."/>
            <person name="Staudigel H."/>
            <person name="Tebo B.M."/>
        </authorList>
    </citation>
    <scope>NUCLEOTIDE SEQUENCE [LARGE SCALE GENOMIC DNA]</scope>
    <source>
        <strain evidence="6 7">WC8-2</strain>
    </source>
</reference>
<dbReference type="PANTHER" id="PTHR11986">
    <property type="entry name" value="AMINOTRANSFERASE CLASS III"/>
    <property type="match status" value="1"/>
</dbReference>
<dbReference type="InterPro" id="IPR005814">
    <property type="entry name" value="Aminotrans_3"/>
</dbReference>
<dbReference type="GO" id="GO:0042802">
    <property type="term" value="F:identical protein binding"/>
    <property type="evidence" value="ECO:0007669"/>
    <property type="project" value="TreeGrafter"/>
</dbReference>
<dbReference type="CDD" id="cd00610">
    <property type="entry name" value="OAT_like"/>
    <property type="match status" value="1"/>
</dbReference>
<dbReference type="AlphaFoldDB" id="A0AAN1XVT2"/>
<dbReference type="FunFam" id="3.40.640.10:FF:000004">
    <property type="entry name" value="Acetylornithine aminotransferase"/>
    <property type="match status" value="1"/>
</dbReference>
<accession>A0AAN1XVT2</accession>